<reference evidence="1 2" key="1">
    <citation type="submission" date="2016-10" db="EMBL/GenBank/DDBJ databases">
        <authorList>
            <person name="de Groot N.N."/>
        </authorList>
    </citation>
    <scope>NUCLEOTIDE SEQUENCE [LARGE SCALE GENOMIC DNA]</scope>
    <source>
        <strain evidence="1 2">DSM 18610</strain>
    </source>
</reference>
<dbReference type="Proteomes" id="UP000199572">
    <property type="component" value="Unassembled WGS sequence"/>
</dbReference>
<proteinExistence type="predicted"/>
<gene>
    <name evidence="1" type="ORF">SAMN04488023_1175</name>
</gene>
<protein>
    <submittedName>
        <fullName evidence="1">Uncharacterized protein</fullName>
    </submittedName>
</protein>
<name>A0A1H9S7Q9_9SPHI</name>
<organism evidence="1 2">
    <name type="scientific">Pedobacter rhizosphaerae</name>
    <dbReference type="NCBI Taxonomy" id="390241"/>
    <lineage>
        <taxon>Bacteria</taxon>
        <taxon>Pseudomonadati</taxon>
        <taxon>Bacteroidota</taxon>
        <taxon>Sphingobacteriia</taxon>
        <taxon>Sphingobacteriales</taxon>
        <taxon>Sphingobacteriaceae</taxon>
        <taxon>Pedobacter</taxon>
    </lineage>
</organism>
<dbReference type="AlphaFoldDB" id="A0A1H9S7Q9"/>
<keyword evidence="2" id="KW-1185">Reference proteome</keyword>
<accession>A0A1H9S7Q9</accession>
<dbReference type="EMBL" id="FOGG01000017">
    <property type="protein sequence ID" value="SER80948.1"/>
    <property type="molecule type" value="Genomic_DNA"/>
</dbReference>
<evidence type="ECO:0000313" key="1">
    <source>
        <dbReference type="EMBL" id="SER80948.1"/>
    </source>
</evidence>
<sequence>MGSNVITQIYEMNSFTLENHVNTTSYKISRKLLNDFREHFSYNNTSIYPNSITIINYIYPNSVTEKQLINPNSVTKY</sequence>
<evidence type="ECO:0000313" key="2">
    <source>
        <dbReference type="Proteomes" id="UP000199572"/>
    </source>
</evidence>